<protein>
    <submittedName>
        <fullName evidence="1">DUF4221 domain-containing protein</fullName>
    </submittedName>
</protein>
<dbReference type="Proteomes" id="UP000263754">
    <property type="component" value="Unassembled WGS sequence"/>
</dbReference>
<dbReference type="RefSeq" id="WP_081027294.1">
    <property type="nucleotide sequence ID" value="NZ_CYZF01000006.1"/>
</dbReference>
<accession>A0A374ML57</accession>
<organism evidence="1 2">
    <name type="scientific">Bacteroides uniformis</name>
    <dbReference type="NCBI Taxonomy" id="820"/>
    <lineage>
        <taxon>Bacteria</taxon>
        <taxon>Pseudomonadati</taxon>
        <taxon>Bacteroidota</taxon>
        <taxon>Bacteroidia</taxon>
        <taxon>Bacteroidales</taxon>
        <taxon>Bacteroidaceae</taxon>
        <taxon>Bacteroides</taxon>
    </lineage>
</organism>
<dbReference type="InterPro" id="IPR025316">
    <property type="entry name" value="DUF4221"/>
</dbReference>
<evidence type="ECO:0000313" key="2">
    <source>
        <dbReference type="Proteomes" id="UP000263754"/>
    </source>
</evidence>
<name>A0A374ML57_BACUN</name>
<dbReference type="Pfam" id="PF13970">
    <property type="entry name" value="DUF4221"/>
    <property type="match status" value="1"/>
</dbReference>
<gene>
    <name evidence="1" type="ORF">DXD90_18920</name>
</gene>
<proteinExistence type="predicted"/>
<comment type="caution">
    <text evidence="1">The sequence shown here is derived from an EMBL/GenBank/DDBJ whole genome shotgun (WGS) entry which is preliminary data.</text>
</comment>
<sequence length="387" mass="44824">MIKYLLFLCLVVLTLSCTRKVSTSRYSLEKTNKVLAFPVIDEVKMPQFSVFLFNENGEDYLSYQNLPKNEILIYSIDSQCLIKRLCINTEGDNSVVGGFGGYYIADMQHIFIPSMYVNTIFVVDTVGKVRRKITYEKTRDNQELKPFMLSDRSQMVFIGNNLYIPQTINLRLGDKAIAESPIKVVIDTAENIIKALPMRFPPLISCKDFGTVGAFGAEYSCCYDGNKFIYSFNADEDLYLTSIEHRSVEKKKAKSKYIENVTVFRSNEENFQKMVKAQCEHASYGKILYDKYRNVYYRFVYPPCEIDDYTGDYVELLRSGRKNFSIMILDENLNILGETFFPAYIYNSNLSFILEDGLYISLNHIKNPEYSDDILRFQKLELKGLRK</sequence>
<dbReference type="PROSITE" id="PS51257">
    <property type="entry name" value="PROKAR_LIPOPROTEIN"/>
    <property type="match status" value="1"/>
</dbReference>
<dbReference type="EMBL" id="QSOF01000042">
    <property type="protein sequence ID" value="RGI72045.1"/>
    <property type="molecule type" value="Genomic_DNA"/>
</dbReference>
<reference evidence="1 2" key="1">
    <citation type="submission" date="2018-08" db="EMBL/GenBank/DDBJ databases">
        <title>A genome reference for cultivated species of the human gut microbiota.</title>
        <authorList>
            <person name="Zou Y."/>
            <person name="Xue W."/>
            <person name="Luo G."/>
        </authorList>
    </citation>
    <scope>NUCLEOTIDE SEQUENCE [LARGE SCALE GENOMIC DNA]</scope>
    <source>
        <strain evidence="1 2">TM10-17</strain>
    </source>
</reference>
<evidence type="ECO:0000313" key="1">
    <source>
        <dbReference type="EMBL" id="RGI72045.1"/>
    </source>
</evidence>
<dbReference type="AlphaFoldDB" id="A0A374ML57"/>